<organism evidence="1 2">
    <name type="scientific">Peribacillus asahii</name>
    <dbReference type="NCBI Taxonomy" id="228899"/>
    <lineage>
        <taxon>Bacteria</taxon>
        <taxon>Bacillati</taxon>
        <taxon>Bacillota</taxon>
        <taxon>Bacilli</taxon>
        <taxon>Bacillales</taxon>
        <taxon>Bacillaceae</taxon>
        <taxon>Peribacillus</taxon>
    </lineage>
</organism>
<dbReference type="GO" id="GO:0009086">
    <property type="term" value="P:methionine biosynthetic process"/>
    <property type="evidence" value="ECO:0007669"/>
    <property type="project" value="InterPro"/>
</dbReference>
<dbReference type="SUPFAM" id="SSF51726">
    <property type="entry name" value="UROD/MetE-like"/>
    <property type="match status" value="1"/>
</dbReference>
<evidence type="ECO:0000313" key="1">
    <source>
        <dbReference type="EMBL" id="AZV43815.1"/>
    </source>
</evidence>
<sequence length="43" mass="4992">MGNPDCGLKTRKIDETFAALKRMVDIAKILRERYKQEVLNVIN</sequence>
<dbReference type="Pfam" id="PF01717">
    <property type="entry name" value="Meth_synt_2"/>
    <property type="match status" value="1"/>
</dbReference>
<dbReference type="Proteomes" id="UP000283095">
    <property type="component" value="Chromosome"/>
</dbReference>
<dbReference type="KEGG" id="pasa:BAOM_3206"/>
<accession>A0A3T0KUA6</accession>
<dbReference type="InterPro" id="IPR038071">
    <property type="entry name" value="UROD/MetE-like_sf"/>
</dbReference>
<dbReference type="EMBL" id="CP026095">
    <property type="protein sequence ID" value="AZV43815.1"/>
    <property type="molecule type" value="Genomic_DNA"/>
</dbReference>
<dbReference type="GO" id="GO:0003871">
    <property type="term" value="F:5-methyltetrahydropteroyltriglutamate-homocysteine S-methyltransferase activity"/>
    <property type="evidence" value="ECO:0007669"/>
    <property type="project" value="InterPro"/>
</dbReference>
<proteinExistence type="predicted"/>
<dbReference type="InterPro" id="IPR002629">
    <property type="entry name" value="Met_Synth_C/arc"/>
</dbReference>
<reference evidence="1 2" key="1">
    <citation type="submission" date="2018-01" db="EMBL/GenBank/DDBJ databases">
        <title>Bacillus asahii Genome sequencing and assembly.</title>
        <authorList>
            <person name="Jiang H."/>
            <person name="Feng Y."/>
            <person name="Zhao F."/>
            <person name="Lin X."/>
        </authorList>
    </citation>
    <scope>NUCLEOTIDE SEQUENCE [LARGE SCALE GENOMIC DNA]</scope>
    <source>
        <strain evidence="1 2">OM18</strain>
    </source>
</reference>
<name>A0A3T0KUA6_9BACI</name>
<dbReference type="AlphaFoldDB" id="A0A3T0KUA6"/>
<dbReference type="GO" id="GO:0008270">
    <property type="term" value="F:zinc ion binding"/>
    <property type="evidence" value="ECO:0007669"/>
    <property type="project" value="InterPro"/>
</dbReference>
<evidence type="ECO:0000313" key="2">
    <source>
        <dbReference type="Proteomes" id="UP000283095"/>
    </source>
</evidence>
<dbReference type="Gene3D" id="3.20.20.210">
    <property type="match status" value="1"/>
</dbReference>
<dbReference type="OrthoDB" id="244285at2"/>
<gene>
    <name evidence="1" type="ORF">BAOM_3206</name>
</gene>
<protein>
    <submittedName>
        <fullName evidence="1">Uncharacterized protein</fullName>
    </submittedName>
</protein>